<gene>
    <name evidence="2" type="ORF">V9T40_005341</name>
</gene>
<accession>A0AAN9Y3H9</accession>
<evidence type="ECO:0000313" key="2">
    <source>
        <dbReference type="EMBL" id="KAK7588096.1"/>
    </source>
</evidence>
<evidence type="ECO:0000256" key="1">
    <source>
        <dbReference type="SAM" id="MobiDB-lite"/>
    </source>
</evidence>
<feature type="region of interest" description="Disordered" evidence="1">
    <location>
        <begin position="54"/>
        <end position="105"/>
    </location>
</feature>
<dbReference type="AlphaFoldDB" id="A0AAN9Y3H9"/>
<evidence type="ECO:0000313" key="3">
    <source>
        <dbReference type="Proteomes" id="UP001367676"/>
    </source>
</evidence>
<name>A0AAN9Y3H9_9HEMI</name>
<sequence length="306" mass="34728">MIPLNAQGNPKAEKFKIVAPRERVWACSNVDAGYTELLAERLVRSEEFFGRKTVGRREAKGGQPQRSSERSSPECLMKRQSTGGSCDDGSGELPDRLTGSSIKETSKQKSEINWIRSFSKSCKQDESTQTIDCLDEIIVMSDDEKSNSQQHCAVSNNCPRWQITCEKYRIWEIYEQGEFYAIEMDDKMVKSSVDEVETPFYCGRMPSRPMPKAELKILRNISKLPFDSECDNGTNILIVFRKLLAADDQVSRTAFFVSFLMRPLCYTAVKCDQSPTVCSELLQALGNEQIRVIDRQLQPRAKFVGK</sequence>
<organism evidence="2 3">
    <name type="scientific">Parthenolecanium corni</name>
    <dbReference type="NCBI Taxonomy" id="536013"/>
    <lineage>
        <taxon>Eukaryota</taxon>
        <taxon>Metazoa</taxon>
        <taxon>Ecdysozoa</taxon>
        <taxon>Arthropoda</taxon>
        <taxon>Hexapoda</taxon>
        <taxon>Insecta</taxon>
        <taxon>Pterygota</taxon>
        <taxon>Neoptera</taxon>
        <taxon>Paraneoptera</taxon>
        <taxon>Hemiptera</taxon>
        <taxon>Sternorrhyncha</taxon>
        <taxon>Coccoidea</taxon>
        <taxon>Coccidae</taxon>
        <taxon>Parthenolecanium</taxon>
    </lineage>
</organism>
<keyword evidence="3" id="KW-1185">Reference proteome</keyword>
<proteinExistence type="predicted"/>
<dbReference type="EMBL" id="JBBCAQ010000023">
    <property type="protein sequence ID" value="KAK7588096.1"/>
    <property type="molecule type" value="Genomic_DNA"/>
</dbReference>
<comment type="caution">
    <text evidence="2">The sequence shown here is derived from an EMBL/GenBank/DDBJ whole genome shotgun (WGS) entry which is preliminary data.</text>
</comment>
<protein>
    <submittedName>
        <fullName evidence="2">Uncharacterized protein</fullName>
    </submittedName>
</protein>
<dbReference type="Proteomes" id="UP001367676">
    <property type="component" value="Unassembled WGS sequence"/>
</dbReference>
<reference evidence="2 3" key="1">
    <citation type="submission" date="2024-03" db="EMBL/GenBank/DDBJ databases">
        <title>Adaptation during the transition from Ophiocordyceps entomopathogen to insect associate is accompanied by gene loss and intensified selection.</title>
        <authorList>
            <person name="Ward C.M."/>
            <person name="Onetto C.A."/>
            <person name="Borneman A.R."/>
        </authorList>
    </citation>
    <scope>NUCLEOTIDE SEQUENCE [LARGE SCALE GENOMIC DNA]</scope>
    <source>
        <strain evidence="2">AWRI1</strain>
        <tissue evidence="2">Single Adult Female</tissue>
    </source>
</reference>